<dbReference type="EMBL" id="KN847552">
    <property type="protein sequence ID" value="KIW01901.1"/>
    <property type="molecule type" value="Genomic_DNA"/>
</dbReference>
<proteinExistence type="predicted"/>
<dbReference type="SUPFAM" id="SSF53474">
    <property type="entry name" value="alpha/beta-Hydrolases"/>
    <property type="match status" value="1"/>
</dbReference>
<dbReference type="AlphaFoldDB" id="A0A0D1XI12"/>
<dbReference type="InterPro" id="IPR029058">
    <property type="entry name" value="AB_hydrolase_fold"/>
</dbReference>
<dbReference type="RefSeq" id="XP_016211770.1">
    <property type="nucleotide sequence ID" value="XM_016360431.1"/>
</dbReference>
<dbReference type="GO" id="GO:0016042">
    <property type="term" value="P:lipid catabolic process"/>
    <property type="evidence" value="ECO:0007669"/>
    <property type="project" value="UniProtKB-KW"/>
</dbReference>
<keyword evidence="6" id="KW-1185">Reference proteome</keyword>
<dbReference type="EMBL" id="KN847552">
    <property type="protein sequence ID" value="KIW01902.1"/>
    <property type="molecule type" value="Genomic_DNA"/>
</dbReference>
<evidence type="ECO:0000313" key="6">
    <source>
        <dbReference type="Proteomes" id="UP000053259"/>
    </source>
</evidence>
<dbReference type="PANTHER" id="PTHR10272">
    <property type="entry name" value="PLATELET-ACTIVATING FACTOR ACETYLHYDROLASE"/>
    <property type="match status" value="1"/>
</dbReference>
<dbReference type="VEuPathDB" id="FungiDB:PV09_06744"/>
<keyword evidence="3" id="KW-0442">Lipid degradation</keyword>
<accession>A0A0D1XI12</accession>
<dbReference type="EC" id="3.1.1.47" evidence="1"/>
<dbReference type="Pfam" id="PF03403">
    <property type="entry name" value="PAF-AH_p_II"/>
    <property type="match status" value="1"/>
</dbReference>
<evidence type="ECO:0000313" key="5">
    <source>
        <dbReference type="EMBL" id="KIW01901.1"/>
    </source>
</evidence>
<organism evidence="5 6">
    <name type="scientific">Verruconis gallopava</name>
    <dbReference type="NCBI Taxonomy" id="253628"/>
    <lineage>
        <taxon>Eukaryota</taxon>
        <taxon>Fungi</taxon>
        <taxon>Dikarya</taxon>
        <taxon>Ascomycota</taxon>
        <taxon>Pezizomycotina</taxon>
        <taxon>Dothideomycetes</taxon>
        <taxon>Pleosporomycetidae</taxon>
        <taxon>Venturiales</taxon>
        <taxon>Sympoventuriaceae</taxon>
        <taxon>Verruconis</taxon>
    </lineage>
</organism>
<gene>
    <name evidence="5" type="ORF">PV09_06744</name>
</gene>
<evidence type="ECO:0000256" key="3">
    <source>
        <dbReference type="ARBA" id="ARBA00022963"/>
    </source>
</evidence>
<dbReference type="HOGENOM" id="CLU_561638_0_0_1"/>
<sequence length="486" mass="52767">MAGQTTVVVISALILLGSGLFSWWKTSTIDFLFLLDTCLSSLPASDIKSNLLASIKDFTMAVSSAGQLFGSIATVILVHIQLALAQNVSTGFSLGARALAPLDPPVKTADPLGTYGVGVRRETYDFEDRQLNVSWWYPANTASGCKIYLESGGIYGTACSEAPLDTSGGPYPLILFSPGLAAHDDTYFFYCQNLASYGYIVVSINHLDATKAAVAANPIAYISAIVQALLNNSSWTVWLIYSNWFRSTHFALTYRPQEQQFILDQAIAAASNSSSFFNGMIDTNNIGMSGHSLGGFYTLIKGGGLAIYCDKPLSASESNTQNILVTEISICAWPEAKNLTSPQALHDPRIKAIISLAPPLFFQSEDEISRAAAAIKTPMMIITGNDPKLESTLAPQEQVYDSATTPKYIVEIDNTDHLLVSEAYQFNKGPGSLISAEDKANFTEKATVYEVYSSAFFDVYLKNMTERKGVMHSKSSEFVAKLEYND</sequence>
<dbReference type="RefSeq" id="XP_016211771.1">
    <property type="nucleotide sequence ID" value="XM_016360432.1"/>
</dbReference>
<keyword evidence="2" id="KW-0378">Hydrolase</keyword>
<evidence type="ECO:0000256" key="1">
    <source>
        <dbReference type="ARBA" id="ARBA00013201"/>
    </source>
</evidence>
<reference evidence="5 6" key="1">
    <citation type="submission" date="2015-01" db="EMBL/GenBank/DDBJ databases">
        <title>The Genome Sequence of Ochroconis gallopava CBS43764.</title>
        <authorList>
            <consortium name="The Broad Institute Genomics Platform"/>
            <person name="Cuomo C."/>
            <person name="de Hoog S."/>
            <person name="Gorbushina A."/>
            <person name="Stielow B."/>
            <person name="Teixiera M."/>
            <person name="Abouelleil A."/>
            <person name="Chapman S.B."/>
            <person name="Priest M."/>
            <person name="Young S.K."/>
            <person name="Wortman J."/>
            <person name="Nusbaum C."/>
            <person name="Birren B."/>
        </authorList>
    </citation>
    <scope>NUCLEOTIDE SEQUENCE [LARGE SCALE GENOMIC DNA]</scope>
    <source>
        <strain evidence="5 6">CBS 43764</strain>
    </source>
</reference>
<evidence type="ECO:0000256" key="2">
    <source>
        <dbReference type="ARBA" id="ARBA00022801"/>
    </source>
</evidence>
<dbReference type="Gene3D" id="3.40.50.1820">
    <property type="entry name" value="alpha/beta hydrolase"/>
    <property type="match status" value="1"/>
</dbReference>
<dbReference type="Proteomes" id="UP000053259">
    <property type="component" value="Unassembled WGS sequence"/>
</dbReference>
<dbReference type="GO" id="GO:0003847">
    <property type="term" value="F:1-alkyl-2-acetylglycerophosphocholine esterase activity"/>
    <property type="evidence" value="ECO:0007669"/>
    <property type="project" value="UniProtKB-EC"/>
</dbReference>
<dbReference type="PANTHER" id="PTHR10272:SF0">
    <property type="entry name" value="PLATELET-ACTIVATING FACTOR ACETYLHYDROLASE"/>
    <property type="match status" value="1"/>
</dbReference>
<name>A0A0D1XI12_9PEZI</name>
<dbReference type="GeneID" id="27314717"/>
<dbReference type="OrthoDB" id="2363873at2759"/>
<keyword evidence="4" id="KW-0443">Lipid metabolism</keyword>
<evidence type="ECO:0000256" key="4">
    <source>
        <dbReference type="ARBA" id="ARBA00023098"/>
    </source>
</evidence>
<protein>
    <recommendedName>
        <fullName evidence="1">1-alkyl-2-acetylglycerophosphocholine esterase</fullName>
        <ecNumber evidence="1">3.1.1.47</ecNumber>
    </recommendedName>
</protein>